<keyword evidence="3" id="KW-1185">Reference proteome</keyword>
<reference evidence="2" key="1">
    <citation type="submission" date="2020-12" db="EMBL/GenBank/DDBJ databases">
        <authorList>
            <consortium name="Molecular Ecology Group"/>
        </authorList>
    </citation>
    <scope>NUCLEOTIDE SEQUENCE</scope>
    <source>
        <strain evidence="2">TBG_1078</strain>
    </source>
</reference>
<dbReference type="AlphaFoldDB" id="A0A811Y741"/>
<accession>A0A811Y741</accession>
<protein>
    <submittedName>
        <fullName evidence="2">(raccoon dog) hypothetical protein</fullName>
    </submittedName>
</protein>
<dbReference type="Proteomes" id="UP000645828">
    <property type="component" value="Unassembled WGS sequence"/>
</dbReference>
<feature type="region of interest" description="Disordered" evidence="1">
    <location>
        <begin position="125"/>
        <end position="180"/>
    </location>
</feature>
<dbReference type="EMBL" id="CAJHUB010000654">
    <property type="protein sequence ID" value="CAD7670071.1"/>
    <property type="molecule type" value="Genomic_DNA"/>
</dbReference>
<gene>
    <name evidence="2" type="ORF">NYPRO_LOCUS2866</name>
</gene>
<sequence length="180" mass="17600">MAPAAPAAGSSDPGLPLARNRWPGLGPHGLPGCYPRRPPRPSEMSEARTRSRSISPLRPLEPAGGSGGVGRPGPASAPFPGAAPPVGRRAGLRRGAEAGAPAGAGAGARGGAARLPGLRAVAAVGGVGGGRTKGEAWSAAPARSARRRCGRAGRGENLVPPSGAWPGTPPFLPAALGGTY</sequence>
<evidence type="ECO:0000313" key="2">
    <source>
        <dbReference type="EMBL" id="CAD7670071.1"/>
    </source>
</evidence>
<evidence type="ECO:0000256" key="1">
    <source>
        <dbReference type="SAM" id="MobiDB-lite"/>
    </source>
</evidence>
<feature type="region of interest" description="Disordered" evidence="1">
    <location>
        <begin position="1"/>
        <end position="111"/>
    </location>
</feature>
<comment type="caution">
    <text evidence="2">The sequence shown here is derived from an EMBL/GenBank/DDBJ whole genome shotgun (WGS) entry which is preliminary data.</text>
</comment>
<organism evidence="2 3">
    <name type="scientific">Nyctereutes procyonoides</name>
    <name type="common">Raccoon dog</name>
    <name type="synonym">Canis procyonoides</name>
    <dbReference type="NCBI Taxonomy" id="34880"/>
    <lineage>
        <taxon>Eukaryota</taxon>
        <taxon>Metazoa</taxon>
        <taxon>Chordata</taxon>
        <taxon>Craniata</taxon>
        <taxon>Vertebrata</taxon>
        <taxon>Euteleostomi</taxon>
        <taxon>Mammalia</taxon>
        <taxon>Eutheria</taxon>
        <taxon>Laurasiatheria</taxon>
        <taxon>Carnivora</taxon>
        <taxon>Caniformia</taxon>
        <taxon>Canidae</taxon>
        <taxon>Nyctereutes</taxon>
    </lineage>
</organism>
<evidence type="ECO:0000313" key="3">
    <source>
        <dbReference type="Proteomes" id="UP000645828"/>
    </source>
</evidence>
<proteinExistence type="predicted"/>
<name>A0A811Y741_NYCPR</name>